<dbReference type="Proteomes" id="UP001188597">
    <property type="component" value="Unassembled WGS sequence"/>
</dbReference>
<evidence type="ECO:0000259" key="3">
    <source>
        <dbReference type="PROSITE" id="PS51767"/>
    </source>
</evidence>
<dbReference type="PANTHER" id="PTHR13683:SF227">
    <property type="entry name" value="EUKARYOTIC ASPARTYL PROTEASE FAMILY PROTEIN"/>
    <property type="match status" value="1"/>
</dbReference>
<feature type="active site" evidence="2">
    <location>
        <position position="23"/>
    </location>
</feature>
<evidence type="ECO:0000256" key="1">
    <source>
        <dbReference type="ARBA" id="ARBA00007447"/>
    </source>
</evidence>
<dbReference type="InterPro" id="IPR021109">
    <property type="entry name" value="Peptidase_aspartic_dom_sf"/>
</dbReference>
<name>A0AA88VB86_9ASTE</name>
<dbReference type="PROSITE" id="PS51767">
    <property type="entry name" value="PEPTIDASE_A1"/>
    <property type="match status" value="1"/>
</dbReference>
<gene>
    <name evidence="4" type="ORF">RJ639_019587</name>
</gene>
<dbReference type="Pfam" id="PF14543">
    <property type="entry name" value="TAXi_N"/>
    <property type="match status" value="1"/>
</dbReference>
<comment type="similarity">
    <text evidence="1">Belongs to the peptidase A1 family.</text>
</comment>
<evidence type="ECO:0000256" key="2">
    <source>
        <dbReference type="PIRSR" id="PIRSR601461-1"/>
    </source>
</evidence>
<dbReference type="AlphaFoldDB" id="A0AA88VB86"/>
<sequence length="249" mass="27431">MNRFFHASVNIGTPPEPYYLDIDTGSDLTWLQCSPGKIDLLKALQLMEAPHTPYEPNNNFITYSDPTCALMNQQIYHLRDIQNQLCNYHIEYADYGSSLGMLVKDSFQVNDGSDKRDRSYTLTFGCGYHQEFLGTDTPPKVDGVLGLGNGKASIVSQLSDQGVIPKVTGHCLGGQGGGYLFLGNAPVASPGLLRAQMSSQSVKLHDNMLAPADLLYGEQPLDYGLYVAFDSGSTYTYFEFQAYQATLHQ</sequence>
<dbReference type="GO" id="GO:0004190">
    <property type="term" value="F:aspartic-type endopeptidase activity"/>
    <property type="evidence" value="ECO:0007669"/>
    <property type="project" value="InterPro"/>
</dbReference>
<reference evidence="4" key="1">
    <citation type="submission" date="2022-12" db="EMBL/GenBank/DDBJ databases">
        <title>Draft genome assemblies for two species of Escallonia (Escalloniales).</title>
        <authorList>
            <person name="Chanderbali A."/>
            <person name="Dervinis C."/>
            <person name="Anghel I."/>
            <person name="Soltis D."/>
            <person name="Soltis P."/>
            <person name="Zapata F."/>
        </authorList>
    </citation>
    <scope>NUCLEOTIDE SEQUENCE</scope>
    <source>
        <strain evidence="4">UCBG64.0493</strain>
        <tissue evidence="4">Leaf</tissue>
    </source>
</reference>
<proteinExistence type="inferred from homology"/>
<dbReference type="SUPFAM" id="SSF50630">
    <property type="entry name" value="Acid proteases"/>
    <property type="match status" value="1"/>
</dbReference>
<evidence type="ECO:0000313" key="4">
    <source>
        <dbReference type="EMBL" id="KAK3003864.1"/>
    </source>
</evidence>
<feature type="active site" evidence="2">
    <location>
        <position position="230"/>
    </location>
</feature>
<keyword evidence="5" id="KW-1185">Reference proteome</keyword>
<dbReference type="InterPro" id="IPR001461">
    <property type="entry name" value="Aspartic_peptidase_A1"/>
</dbReference>
<feature type="domain" description="Peptidase A1" evidence="3">
    <location>
        <begin position="5"/>
        <end position="249"/>
    </location>
</feature>
<feature type="non-terminal residue" evidence="4">
    <location>
        <position position="1"/>
    </location>
</feature>
<dbReference type="PANTHER" id="PTHR13683">
    <property type="entry name" value="ASPARTYL PROTEASES"/>
    <property type="match status" value="1"/>
</dbReference>
<dbReference type="InterPro" id="IPR032861">
    <property type="entry name" value="TAXi_N"/>
</dbReference>
<evidence type="ECO:0000313" key="5">
    <source>
        <dbReference type="Proteomes" id="UP001188597"/>
    </source>
</evidence>
<organism evidence="4 5">
    <name type="scientific">Escallonia herrerae</name>
    <dbReference type="NCBI Taxonomy" id="1293975"/>
    <lineage>
        <taxon>Eukaryota</taxon>
        <taxon>Viridiplantae</taxon>
        <taxon>Streptophyta</taxon>
        <taxon>Embryophyta</taxon>
        <taxon>Tracheophyta</taxon>
        <taxon>Spermatophyta</taxon>
        <taxon>Magnoliopsida</taxon>
        <taxon>eudicotyledons</taxon>
        <taxon>Gunneridae</taxon>
        <taxon>Pentapetalae</taxon>
        <taxon>asterids</taxon>
        <taxon>campanulids</taxon>
        <taxon>Escalloniales</taxon>
        <taxon>Escalloniaceae</taxon>
        <taxon>Escallonia</taxon>
    </lineage>
</organism>
<dbReference type="EMBL" id="JAVXUP010002350">
    <property type="protein sequence ID" value="KAK3003864.1"/>
    <property type="molecule type" value="Genomic_DNA"/>
</dbReference>
<comment type="caution">
    <text evidence="4">The sequence shown here is derived from an EMBL/GenBank/DDBJ whole genome shotgun (WGS) entry which is preliminary data.</text>
</comment>
<protein>
    <recommendedName>
        <fullName evidence="3">Peptidase A1 domain-containing protein</fullName>
    </recommendedName>
</protein>
<accession>A0AA88VB86</accession>
<dbReference type="Gene3D" id="2.40.70.10">
    <property type="entry name" value="Acid Proteases"/>
    <property type="match status" value="1"/>
</dbReference>
<dbReference type="InterPro" id="IPR033121">
    <property type="entry name" value="PEPTIDASE_A1"/>
</dbReference>
<dbReference type="GO" id="GO:0006508">
    <property type="term" value="P:proteolysis"/>
    <property type="evidence" value="ECO:0007669"/>
    <property type="project" value="InterPro"/>
</dbReference>